<dbReference type="EMBL" id="CM000648">
    <property type="protein sequence ID" value="EED89149.1"/>
    <property type="molecule type" value="Genomic_DNA"/>
</dbReference>
<protein>
    <submittedName>
        <fullName evidence="3">Uncharacterized protein</fullName>
    </submittedName>
</protein>
<evidence type="ECO:0000313" key="4">
    <source>
        <dbReference type="Proteomes" id="UP000001449"/>
    </source>
</evidence>
<feature type="region of interest" description="Disordered" evidence="1">
    <location>
        <begin position="1"/>
        <end position="51"/>
    </location>
</feature>
<keyword evidence="2" id="KW-0472">Membrane</keyword>
<evidence type="ECO:0000313" key="3">
    <source>
        <dbReference type="EMBL" id="EED89149.1"/>
    </source>
</evidence>
<dbReference type="HOGENOM" id="CLU_1010028_0_0_1"/>
<reference evidence="3 4" key="2">
    <citation type="journal article" date="2008" name="Nature">
        <title>The Phaeodactylum genome reveals the evolutionary history of diatom genomes.</title>
        <authorList>
            <person name="Bowler C."/>
            <person name="Allen A.E."/>
            <person name="Badger J.H."/>
            <person name="Grimwood J."/>
            <person name="Jabbari K."/>
            <person name="Kuo A."/>
            <person name="Maheswari U."/>
            <person name="Martens C."/>
            <person name="Maumus F."/>
            <person name="Otillar R.P."/>
            <person name="Rayko E."/>
            <person name="Salamov A."/>
            <person name="Vandepoele K."/>
            <person name="Beszteri B."/>
            <person name="Gruber A."/>
            <person name="Heijde M."/>
            <person name="Katinka M."/>
            <person name="Mock T."/>
            <person name="Valentin K."/>
            <person name="Verret F."/>
            <person name="Berges J.A."/>
            <person name="Brownlee C."/>
            <person name="Cadoret J.P."/>
            <person name="Chiovitti A."/>
            <person name="Choi C.J."/>
            <person name="Coesel S."/>
            <person name="De Martino A."/>
            <person name="Detter J.C."/>
            <person name="Durkin C."/>
            <person name="Falciatore A."/>
            <person name="Fournet J."/>
            <person name="Haruta M."/>
            <person name="Huysman M.J."/>
            <person name="Jenkins B.D."/>
            <person name="Jiroutova K."/>
            <person name="Jorgensen R.E."/>
            <person name="Joubert Y."/>
            <person name="Kaplan A."/>
            <person name="Kroger N."/>
            <person name="Kroth P.G."/>
            <person name="La Roche J."/>
            <person name="Lindquist E."/>
            <person name="Lommer M."/>
            <person name="Martin-Jezequel V."/>
            <person name="Lopez P.J."/>
            <person name="Lucas S."/>
            <person name="Mangogna M."/>
            <person name="McGinnis K."/>
            <person name="Medlin L.K."/>
            <person name="Montsant A."/>
            <person name="Oudot-Le Secq M.P."/>
            <person name="Napoli C."/>
            <person name="Obornik M."/>
            <person name="Parker M.S."/>
            <person name="Petit J.L."/>
            <person name="Porcel B.M."/>
            <person name="Poulsen N."/>
            <person name="Robison M."/>
            <person name="Rychlewski L."/>
            <person name="Rynearson T.A."/>
            <person name="Schmutz J."/>
            <person name="Shapiro H."/>
            <person name="Siaut M."/>
            <person name="Stanley M."/>
            <person name="Sussman M.R."/>
            <person name="Taylor A.R."/>
            <person name="Vardi A."/>
            <person name="von Dassow P."/>
            <person name="Vyverman W."/>
            <person name="Willis A."/>
            <person name="Wyrwicz L.S."/>
            <person name="Rokhsar D.S."/>
            <person name="Weissenbach J."/>
            <person name="Armbrust E.V."/>
            <person name="Green B.R."/>
            <person name="Van de Peer Y."/>
            <person name="Grigoriev I.V."/>
        </authorList>
    </citation>
    <scope>NUCLEOTIDE SEQUENCE [LARGE SCALE GENOMIC DNA]</scope>
    <source>
        <strain evidence="3 4">CCMP1335</strain>
    </source>
</reference>
<reference evidence="3 4" key="1">
    <citation type="journal article" date="2004" name="Science">
        <title>The genome of the diatom Thalassiosira pseudonana: ecology, evolution, and metabolism.</title>
        <authorList>
            <person name="Armbrust E.V."/>
            <person name="Berges J.A."/>
            <person name="Bowler C."/>
            <person name="Green B.R."/>
            <person name="Martinez D."/>
            <person name="Putnam N.H."/>
            <person name="Zhou S."/>
            <person name="Allen A.E."/>
            <person name="Apt K.E."/>
            <person name="Bechner M."/>
            <person name="Brzezinski M.A."/>
            <person name="Chaal B.K."/>
            <person name="Chiovitti A."/>
            <person name="Davis A.K."/>
            <person name="Demarest M.S."/>
            <person name="Detter J.C."/>
            <person name="Glavina T."/>
            <person name="Goodstein D."/>
            <person name="Hadi M.Z."/>
            <person name="Hellsten U."/>
            <person name="Hildebrand M."/>
            <person name="Jenkins B.D."/>
            <person name="Jurka J."/>
            <person name="Kapitonov V.V."/>
            <person name="Kroger N."/>
            <person name="Lau W.W."/>
            <person name="Lane T.W."/>
            <person name="Larimer F.W."/>
            <person name="Lippmeier J.C."/>
            <person name="Lucas S."/>
            <person name="Medina M."/>
            <person name="Montsant A."/>
            <person name="Obornik M."/>
            <person name="Parker M.S."/>
            <person name="Palenik B."/>
            <person name="Pazour G.J."/>
            <person name="Richardson P.M."/>
            <person name="Rynearson T.A."/>
            <person name="Saito M.A."/>
            <person name="Schwartz D.C."/>
            <person name="Thamatrakoln K."/>
            <person name="Valentin K."/>
            <person name="Vardi A."/>
            <person name="Wilkerson F.P."/>
            <person name="Rokhsar D.S."/>
        </authorList>
    </citation>
    <scope>NUCLEOTIDE SEQUENCE [LARGE SCALE GENOMIC DNA]</scope>
    <source>
        <strain evidence="3 4">CCMP1335</strain>
    </source>
</reference>
<gene>
    <name evidence="3" type="ORF">THAPSDRAFT_9532</name>
</gene>
<name>B8CBL2_THAPS</name>
<dbReference type="PaxDb" id="35128-Thaps9532"/>
<evidence type="ECO:0000256" key="2">
    <source>
        <dbReference type="SAM" id="Phobius"/>
    </source>
</evidence>
<feature type="transmembrane region" description="Helical" evidence="2">
    <location>
        <begin position="137"/>
        <end position="160"/>
    </location>
</feature>
<dbReference type="Proteomes" id="UP000001449">
    <property type="component" value="Chromosome 13"/>
</dbReference>
<feature type="compositionally biased region" description="Basic and acidic residues" evidence="1">
    <location>
        <begin position="36"/>
        <end position="51"/>
    </location>
</feature>
<dbReference type="eggNOG" id="ENOG502TAJ6">
    <property type="taxonomic scope" value="Eukaryota"/>
</dbReference>
<dbReference type="GeneID" id="7446961"/>
<organism evidence="3 4">
    <name type="scientific">Thalassiosira pseudonana</name>
    <name type="common">Marine diatom</name>
    <name type="synonym">Cyclotella nana</name>
    <dbReference type="NCBI Taxonomy" id="35128"/>
    <lineage>
        <taxon>Eukaryota</taxon>
        <taxon>Sar</taxon>
        <taxon>Stramenopiles</taxon>
        <taxon>Ochrophyta</taxon>
        <taxon>Bacillariophyta</taxon>
        <taxon>Coscinodiscophyceae</taxon>
        <taxon>Thalassiosirophycidae</taxon>
        <taxon>Thalassiosirales</taxon>
        <taxon>Thalassiosiraceae</taxon>
        <taxon>Thalassiosira</taxon>
    </lineage>
</organism>
<sequence>MPTSTKEEASHVTEAKLLGFMPSSPETNEGASARGTDSDSTDRHEMEEIEKGASFRRLSSLTNGGLSKYIHGILDCGDSVTTASSLKLYRCQEKERASGLDVGSSTLVPALSISQALDVKEMPTRSEAGRHNLKEKVVMLMVVTLLALSLGLLGVILASVSVRGDASKNNIPDIRELPSPSNPSFLKATKIVPPTTSSNYSEEDLFKMSERVNEACSEHQLGIDVAECQHLCKEELCCFDLDEQYNCLSDRERNCVAYVGCRVLIEKVFVYGPPAL</sequence>
<evidence type="ECO:0000256" key="1">
    <source>
        <dbReference type="SAM" id="MobiDB-lite"/>
    </source>
</evidence>
<keyword evidence="4" id="KW-1185">Reference proteome</keyword>
<dbReference type="KEGG" id="tps:THAPSDRAFT_9532"/>
<proteinExistence type="predicted"/>
<dbReference type="AlphaFoldDB" id="B8CBL2"/>
<dbReference type="InParanoid" id="B8CBL2"/>
<dbReference type="RefSeq" id="XP_002293413.1">
    <property type="nucleotide sequence ID" value="XM_002293377.1"/>
</dbReference>
<keyword evidence="2" id="KW-0812">Transmembrane</keyword>
<keyword evidence="2" id="KW-1133">Transmembrane helix</keyword>
<accession>B8CBL2</accession>
<feature type="compositionally biased region" description="Basic and acidic residues" evidence="1">
    <location>
        <begin position="1"/>
        <end position="14"/>
    </location>
</feature>